<protein>
    <submittedName>
        <fullName evidence="1">Uncharacterized protein</fullName>
    </submittedName>
</protein>
<sequence>MKPTYSMDDTQWDKLIDHVSKYFDDLTIKRGFQYFKQERVQQFTMPEPEHLEAVVEGNEPYRVDIRLNTFLSSHCTCPVQGNCKHMIAVLLHYASLLERPIHAIVNAKSNVVSKQAKHAHAAPLAASTLTKLKEQASKIPTMSIAQWHELFELCCAPLSDSTPNAQYVKDTAAVINKIKPPLSPIKEQLFGLHLYLFILEKLVKQSQHQPQNQWRTSGYYMGFHTHVAADDVRETIDKIFANELAISSEPEHWSSVIETLAYLRRRMLTESQSLTYFSDLYSQLWIKWIHPALQGTSVYMEELAHLLAAKEELGSALSKLPWLAAQIRMHFYLSQDQEAWSLLQTAGSSSVIRSEDLYSFLHELSDAKAWPRLVNWLVEAGPLLSSYRKGSMQPYSVYWERAVQALPEAEPQMWKSLVLMLPYSRDIYEETLITHGRWLQWMDYHLSTGSMPHDFRVSDLQPIEKQAPELLLPFYHQAVERFILEKNRHSYKAAVKLLKRLFKLYKKMKQEDRWELFFTAFSDRHSRLRALQEELRKGKLLT</sequence>
<evidence type="ECO:0000313" key="1">
    <source>
        <dbReference type="EMBL" id="BBH22950.1"/>
    </source>
</evidence>
<reference evidence="1 2" key="1">
    <citation type="submission" date="2018-11" db="EMBL/GenBank/DDBJ databases">
        <title>Complete genome sequence of Paenibacillus baekrokdamisoli strain KCTC 33723.</title>
        <authorList>
            <person name="Kang S.W."/>
            <person name="Lee K.C."/>
            <person name="Kim K.K."/>
            <person name="Kim J.S."/>
            <person name="Kim D.S."/>
            <person name="Ko S.H."/>
            <person name="Yang S.H."/>
            <person name="Lee J.S."/>
        </authorList>
    </citation>
    <scope>NUCLEOTIDE SEQUENCE [LARGE SCALE GENOMIC DNA]</scope>
    <source>
        <strain evidence="1 2">KCTC 33723</strain>
    </source>
</reference>
<accession>A0A3G9IVU1</accession>
<keyword evidence="2" id="KW-1185">Reference proteome</keyword>
<dbReference type="PROSITE" id="PS50966">
    <property type="entry name" value="ZF_SWIM"/>
    <property type="match status" value="1"/>
</dbReference>
<gene>
    <name evidence="1" type="ORF">Back11_42950</name>
</gene>
<dbReference type="KEGG" id="pbk:Back11_42950"/>
<evidence type="ECO:0000313" key="2">
    <source>
        <dbReference type="Proteomes" id="UP000275368"/>
    </source>
</evidence>
<dbReference type="AlphaFoldDB" id="A0A3G9IVU1"/>
<dbReference type="Proteomes" id="UP000275368">
    <property type="component" value="Chromosome"/>
</dbReference>
<dbReference type="Pfam" id="PF04434">
    <property type="entry name" value="SWIM"/>
    <property type="match status" value="1"/>
</dbReference>
<dbReference type="InterPro" id="IPR007527">
    <property type="entry name" value="Znf_SWIM"/>
</dbReference>
<organism evidence="1 2">
    <name type="scientific">Paenibacillus baekrokdamisoli</name>
    <dbReference type="NCBI Taxonomy" id="1712516"/>
    <lineage>
        <taxon>Bacteria</taxon>
        <taxon>Bacillati</taxon>
        <taxon>Bacillota</taxon>
        <taxon>Bacilli</taxon>
        <taxon>Bacillales</taxon>
        <taxon>Paenibacillaceae</taxon>
        <taxon>Paenibacillus</taxon>
    </lineage>
</organism>
<proteinExistence type="predicted"/>
<dbReference type="EMBL" id="AP019308">
    <property type="protein sequence ID" value="BBH22950.1"/>
    <property type="molecule type" value="Genomic_DNA"/>
</dbReference>
<dbReference type="OrthoDB" id="7593573at2"/>
<dbReference type="RefSeq" id="WP_125661843.1">
    <property type="nucleotide sequence ID" value="NZ_AP019308.1"/>
</dbReference>
<dbReference type="GO" id="GO:0008270">
    <property type="term" value="F:zinc ion binding"/>
    <property type="evidence" value="ECO:0007669"/>
    <property type="project" value="InterPro"/>
</dbReference>
<name>A0A3G9IVU1_9BACL</name>